<reference evidence="3" key="1">
    <citation type="submission" date="2021-05" db="EMBL/GenBank/DDBJ databases">
        <authorList>
            <person name="Alioto T."/>
            <person name="Alioto T."/>
            <person name="Gomez Garrido J."/>
        </authorList>
    </citation>
    <scope>NUCLEOTIDE SEQUENCE</scope>
</reference>
<accession>A0A8D8UZZ4</accession>
<feature type="coiled-coil region" evidence="1">
    <location>
        <begin position="199"/>
        <end position="236"/>
    </location>
</feature>
<dbReference type="EMBL" id="HBUF01354536">
    <property type="protein sequence ID" value="CAG6716470.1"/>
    <property type="molecule type" value="Transcribed_RNA"/>
</dbReference>
<dbReference type="AlphaFoldDB" id="A0A8D8UZZ4"/>
<feature type="region of interest" description="Disordered" evidence="2">
    <location>
        <begin position="1"/>
        <end position="20"/>
    </location>
</feature>
<organism evidence="3">
    <name type="scientific">Cacopsylla melanoneura</name>
    <dbReference type="NCBI Taxonomy" id="428564"/>
    <lineage>
        <taxon>Eukaryota</taxon>
        <taxon>Metazoa</taxon>
        <taxon>Ecdysozoa</taxon>
        <taxon>Arthropoda</taxon>
        <taxon>Hexapoda</taxon>
        <taxon>Insecta</taxon>
        <taxon>Pterygota</taxon>
        <taxon>Neoptera</taxon>
        <taxon>Paraneoptera</taxon>
        <taxon>Hemiptera</taxon>
        <taxon>Sternorrhyncha</taxon>
        <taxon>Psylloidea</taxon>
        <taxon>Psyllidae</taxon>
        <taxon>Psyllinae</taxon>
        <taxon>Cacopsylla</taxon>
    </lineage>
</organism>
<keyword evidence="1" id="KW-0175">Coiled coil</keyword>
<proteinExistence type="predicted"/>
<name>A0A8D8UZZ4_9HEMI</name>
<evidence type="ECO:0000313" key="3">
    <source>
        <dbReference type="EMBL" id="CAG6716470.1"/>
    </source>
</evidence>
<evidence type="ECO:0000256" key="1">
    <source>
        <dbReference type="SAM" id="Coils"/>
    </source>
</evidence>
<sequence length="801" mass="93517">MDLMNNYGDMQEEGQYAEPNDGYYEYTDDNVQQTGEEYGVAPWVSNSIFTGLNHLAKNQDISHEEISELEIEYNNLNAVASTSRTFKKEELNILEENFSILTRKAEKRKRLEDIHANKITKIRTTLSLDLDRVLEPGIKALKKRNSKTRWTLKENQEKAKLKIKEEKAKLWYFGKRKLETCEKNREKCIRYLRDVDMWMMEIEKIKKEMTENNEILKKKQTEISDERSEIQKAQQDKDGFDFTSIENDIDILNKEIVAHELKMTQTIAEIDKMIQTAKQTMGDLDKDQDTIKTNLQTLTNNIELVMKEKEDCSRQIEECHSKTQELHTGKSAVQNIIDTGLRTSDHLTKEIEGILSSLREMEVKENVMNDEMNLVCQTETELVRTIECTESTLTTVTEQYETVDAGIQREHESSIQDRLSYSVQKKEIKKNQCYEEIAILEKELGDIENENNEIEKSSKETQVDLDQKLKELLEQEGDMKSEYENLQMDLEHVQCDVTYAEQEIENDNHKYNNDMTEINNKVDRLNDKSTSDENSHAQLLDEVEQNIKTVEQESEIINQTIETHHSEILVQKQKLDEMAEIEKEHKENNKNEYVINELAKKSEQLKNTNIQVTQEETALQKDCGDIILKGDKLETDLKIKQEMVENRKKQLCEISNQVQMKNKQITSLQEIVQSKKQAIDVAEKNHKKDKEKMSNLFAEREKKGENDLTNIKKSTENKIRIFKSSEIGRLEKRRDAMKMKIVAIHKEIDTFKDKEIEIQGKISKKKIQLQSGSEKFITIANILQDHGYQDIANVIKKEYPS</sequence>
<protein>
    <submittedName>
        <fullName evidence="3">Uncharacterized protein</fullName>
    </submittedName>
</protein>
<evidence type="ECO:0000256" key="2">
    <source>
        <dbReference type="SAM" id="MobiDB-lite"/>
    </source>
</evidence>
<feature type="coiled-coil region" evidence="1">
    <location>
        <begin position="423"/>
        <end position="615"/>
    </location>
</feature>